<protein>
    <submittedName>
        <fullName evidence="2">Sterol 24-C-methyltransferase</fullName>
    </submittedName>
</protein>
<sequence>MSSGDPRVQQQRTRLPKSYTDQQLAFLKSHLPEFERRTQGSIRGDAKKFALEKAADFISAFGLPNEFIHVEEAEPRFKEQIYNWFKNTVGRTRRKLEGRPRSMKKVLEKEGALNNTLNNAWSTGDVAASTALVSPIQYGGVHRGPLDPMSAHRQSSHNQQSPRQHHSSLELAVNLQITTSTLRDSFSQGIDASSLASMIQSFVICHR</sequence>
<dbReference type="EMBL" id="BDGU01000019">
    <property type="protein sequence ID" value="GAV99824.1"/>
    <property type="molecule type" value="Genomic_DNA"/>
</dbReference>
<evidence type="ECO:0000313" key="2">
    <source>
        <dbReference type="EMBL" id="GAV99824.1"/>
    </source>
</evidence>
<evidence type="ECO:0000256" key="1">
    <source>
        <dbReference type="SAM" id="MobiDB-lite"/>
    </source>
</evidence>
<keyword evidence="2" id="KW-0808">Transferase</keyword>
<keyword evidence="3" id="KW-1185">Reference proteome</keyword>
<name>A0A1Q3DXU9_LENED</name>
<gene>
    <name evidence="2" type="ORF">LENED_001308</name>
</gene>
<evidence type="ECO:0000313" key="3">
    <source>
        <dbReference type="Proteomes" id="UP000188533"/>
    </source>
</evidence>
<proteinExistence type="predicted"/>
<reference evidence="2 3" key="2">
    <citation type="submission" date="2017-02" db="EMBL/GenBank/DDBJ databases">
        <title>A genome survey and senescence transcriptome analysis in Lentinula edodes.</title>
        <authorList>
            <person name="Sakamoto Y."/>
            <person name="Nakade K."/>
            <person name="Sato S."/>
            <person name="Yoshida Y."/>
            <person name="Miyazaki K."/>
            <person name="Natsume S."/>
            <person name="Konno N."/>
        </authorList>
    </citation>
    <scope>NUCLEOTIDE SEQUENCE [LARGE SCALE GENOMIC DNA]</scope>
    <source>
        <strain evidence="2 3">NBRC 111202</strain>
    </source>
</reference>
<feature type="compositionally biased region" description="Polar residues" evidence="1">
    <location>
        <begin position="152"/>
        <end position="162"/>
    </location>
</feature>
<dbReference type="GO" id="GO:0032259">
    <property type="term" value="P:methylation"/>
    <property type="evidence" value="ECO:0007669"/>
    <property type="project" value="UniProtKB-KW"/>
</dbReference>
<dbReference type="GO" id="GO:0008168">
    <property type="term" value="F:methyltransferase activity"/>
    <property type="evidence" value="ECO:0007669"/>
    <property type="project" value="UniProtKB-KW"/>
</dbReference>
<keyword evidence="2" id="KW-0489">Methyltransferase</keyword>
<organism evidence="2 3">
    <name type="scientific">Lentinula edodes</name>
    <name type="common">Shiitake mushroom</name>
    <name type="synonym">Lentinus edodes</name>
    <dbReference type="NCBI Taxonomy" id="5353"/>
    <lineage>
        <taxon>Eukaryota</taxon>
        <taxon>Fungi</taxon>
        <taxon>Dikarya</taxon>
        <taxon>Basidiomycota</taxon>
        <taxon>Agaricomycotina</taxon>
        <taxon>Agaricomycetes</taxon>
        <taxon>Agaricomycetidae</taxon>
        <taxon>Agaricales</taxon>
        <taxon>Marasmiineae</taxon>
        <taxon>Omphalotaceae</taxon>
        <taxon>Lentinula</taxon>
    </lineage>
</organism>
<dbReference type="Proteomes" id="UP000188533">
    <property type="component" value="Unassembled WGS sequence"/>
</dbReference>
<reference evidence="2 3" key="1">
    <citation type="submission" date="2016-08" db="EMBL/GenBank/DDBJ databases">
        <authorList>
            <consortium name="Lentinula edodes genome sequencing consortium"/>
            <person name="Sakamoto Y."/>
            <person name="Nakade K."/>
            <person name="Sato S."/>
            <person name="Yoshida Y."/>
            <person name="Miyazaki K."/>
            <person name="Natsume S."/>
            <person name="Konno N."/>
        </authorList>
    </citation>
    <scope>NUCLEOTIDE SEQUENCE [LARGE SCALE GENOMIC DNA]</scope>
    <source>
        <strain evidence="2 3">NBRC 111202</strain>
    </source>
</reference>
<comment type="caution">
    <text evidence="2">The sequence shown here is derived from an EMBL/GenBank/DDBJ whole genome shotgun (WGS) entry which is preliminary data.</text>
</comment>
<accession>A0A1Q3DXU9</accession>
<feature type="region of interest" description="Disordered" evidence="1">
    <location>
        <begin position="143"/>
        <end position="167"/>
    </location>
</feature>
<dbReference type="AlphaFoldDB" id="A0A1Q3DXU9"/>